<comment type="caution">
    <text evidence="2">The sequence shown here is derived from an EMBL/GenBank/DDBJ whole genome shotgun (WGS) entry which is preliminary data.</text>
</comment>
<gene>
    <name evidence="2" type="ORF">BN9_056330</name>
</gene>
<reference evidence="2 3" key="1">
    <citation type="submission" date="2012-05" db="EMBL/GenBank/DDBJ databases">
        <title>Recombination and specialization in a pathogen metapopulation.</title>
        <authorList>
            <person name="Gardiner A."/>
            <person name="Kemen E."/>
            <person name="Schultz-Larsen T."/>
            <person name="MacLean D."/>
            <person name="Van Oosterhout C."/>
            <person name="Jones J.D.G."/>
        </authorList>
    </citation>
    <scope>NUCLEOTIDE SEQUENCE [LARGE SCALE GENOMIC DNA]</scope>
    <source>
        <strain evidence="2 3">Ac Nc2</strain>
    </source>
</reference>
<feature type="compositionally biased region" description="Polar residues" evidence="1">
    <location>
        <begin position="263"/>
        <end position="292"/>
    </location>
</feature>
<feature type="compositionally biased region" description="Polar residues" evidence="1">
    <location>
        <begin position="385"/>
        <end position="397"/>
    </location>
</feature>
<dbReference type="AlphaFoldDB" id="A0A024GDN9"/>
<dbReference type="Proteomes" id="UP000053237">
    <property type="component" value="Unassembled WGS sequence"/>
</dbReference>
<accession>A0A024GDN9</accession>
<feature type="region of interest" description="Disordered" evidence="1">
    <location>
        <begin position="177"/>
        <end position="397"/>
    </location>
</feature>
<feature type="compositionally biased region" description="Basic residues" evidence="1">
    <location>
        <begin position="53"/>
        <end position="70"/>
    </location>
</feature>
<proteinExistence type="predicted"/>
<dbReference type="OrthoDB" id="166065at2759"/>
<feature type="compositionally biased region" description="Polar residues" evidence="1">
    <location>
        <begin position="345"/>
        <end position="359"/>
    </location>
</feature>
<evidence type="ECO:0000313" key="2">
    <source>
        <dbReference type="EMBL" id="CCI44809.1"/>
    </source>
</evidence>
<evidence type="ECO:0000313" key="3">
    <source>
        <dbReference type="Proteomes" id="UP000053237"/>
    </source>
</evidence>
<protein>
    <submittedName>
        <fullName evidence="2">Uncharacterized protein</fullName>
    </submittedName>
</protein>
<feature type="compositionally biased region" description="Basic and acidic residues" evidence="1">
    <location>
        <begin position="1"/>
        <end position="36"/>
    </location>
</feature>
<sequence length="488" mass="54675">MSSRSDDQNHEKEGPRIADVDALRKKGEREALKIEIDDTAGGTSRPKESSKSARSHKKASSPRKKCMRKGRLRLPRDEVRLETIAESLNHETDEREKGREVPVVVTKGPEIVAPEGRMGVFIEREEVVEVEAEKVGAEVLSIHLRNAHLCRDVATSKVIIIMKGEAKVEAVTGDTYRNRGTLRRRSNSSNGKERDQKRSRSMRSSINEKKDGHRRKHTSKSSSIERTKQSQRSSHSDKGEKDGSRVRNSSSDSRQDDHRQSSKTRSVSQAKKSTKSRMGSPSQRSSVHSTSARKIERNQSDRQKKNKASPAHYDGKNSGMIDSAMKKRDHVTSPDSASCGHESQRATPSSTKTDPNPNSRDTRNGDRHDKSSKPYGKGDACTPPKSRNCSGSVSGTHKVTASKSANSLFVIDSTLQKKMDATNETRSIALKANSDSNRAEIRWRSTQAELEIAEYWLETMTQNLIDVGKRIELHDWKWKEFLKEANEP</sequence>
<dbReference type="EMBL" id="CAIX01000080">
    <property type="protein sequence ID" value="CCI44809.1"/>
    <property type="molecule type" value="Genomic_DNA"/>
</dbReference>
<evidence type="ECO:0000256" key="1">
    <source>
        <dbReference type="SAM" id="MobiDB-lite"/>
    </source>
</evidence>
<dbReference type="InParanoid" id="A0A024GDN9"/>
<name>A0A024GDN9_9STRA</name>
<feature type="compositionally biased region" description="Basic and acidic residues" evidence="1">
    <location>
        <begin position="360"/>
        <end position="372"/>
    </location>
</feature>
<organism evidence="2 3">
    <name type="scientific">Albugo candida</name>
    <dbReference type="NCBI Taxonomy" id="65357"/>
    <lineage>
        <taxon>Eukaryota</taxon>
        <taxon>Sar</taxon>
        <taxon>Stramenopiles</taxon>
        <taxon>Oomycota</taxon>
        <taxon>Peronosporomycetes</taxon>
        <taxon>Albuginales</taxon>
        <taxon>Albuginaceae</taxon>
        <taxon>Albugo</taxon>
    </lineage>
</organism>
<feature type="region of interest" description="Disordered" evidence="1">
    <location>
        <begin position="1"/>
        <end position="70"/>
    </location>
</feature>
<feature type="compositionally biased region" description="Basic and acidic residues" evidence="1">
    <location>
        <begin position="223"/>
        <end position="245"/>
    </location>
</feature>
<keyword evidence="3" id="KW-1185">Reference proteome</keyword>
<feature type="compositionally biased region" description="Basic and acidic residues" evidence="1">
    <location>
        <begin position="293"/>
        <end position="303"/>
    </location>
</feature>